<feature type="coiled-coil region" evidence="4">
    <location>
        <begin position="219"/>
        <end position="285"/>
    </location>
</feature>
<feature type="compositionally biased region" description="Acidic residues" evidence="5">
    <location>
        <begin position="1654"/>
        <end position="1675"/>
    </location>
</feature>
<dbReference type="InterPro" id="IPR039008">
    <property type="entry name" value="IF_rod_dom"/>
</dbReference>
<feature type="compositionally biased region" description="Basic and acidic residues" evidence="5">
    <location>
        <begin position="741"/>
        <end position="773"/>
    </location>
</feature>
<dbReference type="SMART" id="SM01391">
    <property type="entry name" value="Filament"/>
    <property type="match status" value="1"/>
</dbReference>
<feature type="compositionally biased region" description="Basic and acidic residues" evidence="5">
    <location>
        <begin position="703"/>
        <end position="730"/>
    </location>
</feature>
<keyword evidence="8" id="KW-1185">Reference proteome</keyword>
<feature type="compositionally biased region" description="Acidic residues" evidence="5">
    <location>
        <begin position="1240"/>
        <end position="1252"/>
    </location>
</feature>
<dbReference type="PROSITE" id="PS00226">
    <property type="entry name" value="IF_ROD_1"/>
    <property type="match status" value="1"/>
</dbReference>
<feature type="region of interest" description="Disordered" evidence="5">
    <location>
        <begin position="1041"/>
        <end position="1438"/>
    </location>
</feature>
<dbReference type="InterPro" id="IPR018039">
    <property type="entry name" value="IF_conserved"/>
</dbReference>
<feature type="compositionally biased region" description="Acidic residues" evidence="5">
    <location>
        <begin position="1556"/>
        <end position="1575"/>
    </location>
</feature>
<gene>
    <name evidence="7" type="ORF">APTSU1_000291800</name>
</gene>
<organism evidence="7 8">
    <name type="scientific">Apodemus speciosus</name>
    <name type="common">Large Japanese field mouse</name>
    <dbReference type="NCBI Taxonomy" id="105296"/>
    <lineage>
        <taxon>Eukaryota</taxon>
        <taxon>Metazoa</taxon>
        <taxon>Chordata</taxon>
        <taxon>Craniata</taxon>
        <taxon>Vertebrata</taxon>
        <taxon>Euteleostomi</taxon>
        <taxon>Mammalia</taxon>
        <taxon>Eutheria</taxon>
        <taxon>Euarchontoglires</taxon>
        <taxon>Glires</taxon>
        <taxon>Rodentia</taxon>
        <taxon>Myomorpha</taxon>
        <taxon>Muroidea</taxon>
        <taxon>Muridae</taxon>
        <taxon>Murinae</taxon>
        <taxon>Apodemus</taxon>
    </lineage>
</organism>
<proteinExistence type="inferred from homology"/>
<feature type="compositionally biased region" description="Basic and acidic residues" evidence="5">
    <location>
        <begin position="610"/>
        <end position="621"/>
    </location>
</feature>
<feature type="region of interest" description="Disordered" evidence="5">
    <location>
        <begin position="148"/>
        <end position="172"/>
    </location>
</feature>
<feature type="region of interest" description="Disordered" evidence="5">
    <location>
        <begin position="440"/>
        <end position="487"/>
    </location>
</feature>
<evidence type="ECO:0000313" key="8">
    <source>
        <dbReference type="Proteomes" id="UP001623349"/>
    </source>
</evidence>
<feature type="compositionally biased region" description="Basic and acidic residues" evidence="5">
    <location>
        <begin position="1383"/>
        <end position="1395"/>
    </location>
</feature>
<feature type="compositionally biased region" description="Basic and acidic residues" evidence="5">
    <location>
        <begin position="1210"/>
        <end position="1230"/>
    </location>
</feature>
<comment type="caution">
    <text evidence="7">The sequence shown here is derived from an EMBL/GenBank/DDBJ whole genome shotgun (WGS) entry which is preliminary data.</text>
</comment>
<feature type="region of interest" description="Disordered" evidence="5">
    <location>
        <begin position="1627"/>
        <end position="1934"/>
    </location>
</feature>
<evidence type="ECO:0000256" key="1">
    <source>
        <dbReference type="ARBA" id="ARBA00022754"/>
    </source>
</evidence>
<feature type="compositionally biased region" description="Basic and acidic residues" evidence="5">
    <location>
        <begin position="789"/>
        <end position="816"/>
    </location>
</feature>
<feature type="coiled-coil region" evidence="4">
    <location>
        <begin position="12"/>
        <end position="46"/>
    </location>
</feature>
<feature type="compositionally biased region" description="Basic and acidic residues" evidence="5">
    <location>
        <begin position="1041"/>
        <end position="1056"/>
    </location>
</feature>
<evidence type="ECO:0000256" key="5">
    <source>
        <dbReference type="SAM" id="MobiDB-lite"/>
    </source>
</evidence>
<dbReference type="InterPro" id="IPR031211">
    <property type="entry name" value="Nestin"/>
</dbReference>
<name>A0ABQ0EKS3_APOSI</name>
<dbReference type="Gene3D" id="1.20.5.170">
    <property type="match status" value="1"/>
</dbReference>
<dbReference type="Proteomes" id="UP001623349">
    <property type="component" value="Unassembled WGS sequence"/>
</dbReference>
<feature type="compositionally biased region" description="Acidic residues" evidence="5">
    <location>
        <begin position="1728"/>
        <end position="1749"/>
    </location>
</feature>
<dbReference type="PROSITE" id="PS51842">
    <property type="entry name" value="IF_ROD_2"/>
    <property type="match status" value="1"/>
</dbReference>
<feature type="region of interest" description="Disordered" evidence="5">
    <location>
        <begin position="557"/>
        <end position="629"/>
    </location>
</feature>
<feature type="compositionally biased region" description="Basic and acidic residues" evidence="5">
    <location>
        <begin position="1079"/>
        <end position="1142"/>
    </location>
</feature>
<feature type="compositionally biased region" description="Acidic residues" evidence="5">
    <location>
        <begin position="1786"/>
        <end position="1806"/>
    </location>
</feature>
<feature type="compositionally biased region" description="Basic and acidic residues" evidence="5">
    <location>
        <begin position="827"/>
        <end position="859"/>
    </location>
</feature>
<evidence type="ECO:0000313" key="7">
    <source>
        <dbReference type="EMBL" id="GAB1287688.1"/>
    </source>
</evidence>
<feature type="compositionally biased region" description="Basic and acidic residues" evidence="5">
    <location>
        <begin position="875"/>
        <end position="902"/>
    </location>
</feature>
<feature type="compositionally biased region" description="Basic and acidic residues" evidence="5">
    <location>
        <begin position="579"/>
        <end position="601"/>
    </location>
</feature>
<sequence length="1992" mass="221375">MEGCIGEESFQMWELNRRLEAYLTRVKTLEEQNQLLSAELGGLRAQSGDASWRARADDELAALRVLVDQRWREKHEAEVQRDNLAEELESVAGRCQQVRLARERTIAEAACSRRALEAEKSARGWLSTQAAELEREIEALRAAHEEERAHLNAQAACAPRRPPAPPHGSPVQAPEVEELARRLGEVWRGAVRGYQERVAHMESSLGQARERLGQAVRGARESRLELQQLQADRDSLQEHREALEQRLEGRWQDRLQATEKFQLAVEALEQEKQSLQSQIAQILEGGQQLAHLKMSLSLEVATYRTLLEAENSRLQTPGRSSQASLGFPDPSLKLRFLGIAEDQHLGSVFPVLSPTSFHAPSTNTLETPATAFLKTQELLHARTPTLASTPIPATSETPCPTNAEVRAQDVPLSLLQTQGGRRQAPEPLGAEAAVPIPTGVLPELEEPGGKQPQPAHFPDDPTALAAPLNPHHPVLEAKDGESSESRVSSIFQEEEGQIWELVEKEAAIEVKVENSLAEESQESGLDTEEILDSQGLLQKETLKALGEEPLLSLKIQSHETPGKENCNSSIEENLGTLKNPEKEKQPLKSLKEENVEAEKTLENGVPELSKPLRKEDPRIEDQELMSPEDTLETVLFLGKENQEVMRSSEEENLESLTTFKEKSQYPLGCPEAKDQMLERLVGKEGRSFPGSPEEEDQQAFRPLQKEDQESPRCEETGDQMPERLIEKESQESLESPEEDQEAFRPLEKKNQESLRCEETEDQMCERLIEKESQESLESPEEDQEAFSPLEKKNQESLRFEEVEDQMPERLIEKESQESLESPEEDQEAFRPLEKKNQESLRCEETEDQMCERLIEKESQESLESPEEDQEAFSPLEKKNQESLRFEEVEDQMPERLIEKESQESLESPEEDQEAFRPLEKKNQESLRFEEVEDQMPERLIEKESQESLESPEEEDQRTGKPLERENQESLRSLDENQETIIPLESKNKRPPRSLDIEEEEQRIVKPLEKVGRDSLESPEKENAQPLRYLEEDDCMIKSLLDDKTHKSLGSLEDRNGESIIPPESETQGSLRPPEEEDERIVNHLEKESQEFLRSPEEEEERQLMERSLEGENHEPLSSVEKEDQMVESQLEKESQDSGKSLEDESQEIFGSLEKGNPESLRSLAGQDQEEQKLEQETQQPLRAIEDDQMAVSPLEKVDSELQMPLTDDQEIVRSLDKENQESLVSLKEESMGTVKSSEAENIEPLETAEEDLERQKSINAREPLRSTEVTGETTEPLEDEIQPLGSVDENQEALTPLERESQELRSLGKWNLEPVESPGGVEDSQQCLEVEEGLEGEHQEPLRSLGEVEQELPGSGNQQRWEEVEEDRAVGQEVSLGSTGVETEDKAELHLRGQGEEEETAEEGGLGIMEEAWSLGSSEPKEQRVPAESLNNLEGQPEQVAALEVPVAQEMPEVTEQDEERAQAGEQDCVEVTLGLEAASAGLELEQEVVGLEDPRHFSREEAIHPSLGVESVKAKIAQGLEGPGKEPREAGALDSGILELPKSSSEALECKGCEESVEDWGEEEASLESSDQEGSDAPQPRPPETGEDESVQAALTAPDPKLMEPCSPIPILTDAHELQPQAEAIQEAGWQPEAGHEALGRVEDEPEFGLGEEIPEGLPDWEEGREDSEADELGETLPDSTPLGLYLRSPASPKWDLAGEQRLSPQGEARKEGWGPVVPAAQGPSDPPEEEEQGHDSDLSSEEFEDLATEASLLPGVPKEVADHLGQAPPVLQPAGWDQGGESDGFADEEESGEEGEEEDADEERAESGAQWWGSGPSGGGVKVQDITQRGDQEHESAGVSGLWDDGLRGAAANVPVTTLEMASQDSAEPSESEGSESASLEGEEGQATDHFDDPQEATSKVPGAGDAFDITGQRPNLESEQVNGRVENGLGQPEAQVVLDGDEDSLPLQEQEVGALKAPLVESPVHLGPSQFLKFSLSGVDGEPWSSGED</sequence>
<reference evidence="7 8" key="1">
    <citation type="submission" date="2024-08" db="EMBL/GenBank/DDBJ databases">
        <title>The draft genome of Apodemus speciosus.</title>
        <authorList>
            <person name="Nabeshima K."/>
            <person name="Suzuki S."/>
            <person name="Onuma M."/>
        </authorList>
    </citation>
    <scope>NUCLEOTIDE SEQUENCE [LARGE SCALE GENOMIC DNA]</scope>
    <source>
        <strain evidence="7">IB14-021</strain>
    </source>
</reference>
<feature type="compositionally biased region" description="Basic and acidic residues" evidence="5">
    <location>
        <begin position="1001"/>
        <end position="1022"/>
    </location>
</feature>
<feature type="compositionally biased region" description="Basic and acidic residues" evidence="5">
    <location>
        <begin position="473"/>
        <end position="484"/>
    </location>
</feature>
<accession>A0ABQ0EKS3</accession>
<feature type="region of interest" description="Disordered" evidence="5">
    <location>
        <begin position="666"/>
        <end position="1029"/>
    </location>
</feature>
<dbReference type="Pfam" id="PF00038">
    <property type="entry name" value="Filament"/>
    <property type="match status" value="2"/>
</dbReference>
<feature type="compositionally biased region" description="Basic and acidic residues" evidence="5">
    <location>
        <begin position="1635"/>
        <end position="1644"/>
    </location>
</feature>
<evidence type="ECO:0000256" key="4">
    <source>
        <dbReference type="SAM" id="Coils"/>
    </source>
</evidence>
<dbReference type="PANTHER" id="PTHR47051">
    <property type="entry name" value="NESTIN"/>
    <property type="match status" value="1"/>
</dbReference>
<feature type="region of interest" description="Disordered" evidence="5">
    <location>
        <begin position="1519"/>
        <end position="1609"/>
    </location>
</feature>
<feature type="domain" description="IF rod" evidence="6">
    <location>
        <begin position="8"/>
        <end position="314"/>
    </location>
</feature>
<evidence type="ECO:0000256" key="3">
    <source>
        <dbReference type="RuleBase" id="RU000685"/>
    </source>
</evidence>
<feature type="compositionally biased region" description="Basic and acidic residues" evidence="5">
    <location>
        <begin position="671"/>
        <end position="686"/>
    </location>
</feature>
<dbReference type="SUPFAM" id="SSF64593">
    <property type="entry name" value="Intermediate filament protein, coiled coil region"/>
    <property type="match status" value="2"/>
</dbReference>
<dbReference type="PANTHER" id="PTHR47051:SF1">
    <property type="entry name" value="NESTIN"/>
    <property type="match status" value="1"/>
</dbReference>
<comment type="similarity">
    <text evidence="3">Belongs to the intermediate filament family.</text>
</comment>
<feature type="compositionally biased region" description="Basic and acidic residues" evidence="5">
    <location>
        <begin position="956"/>
        <end position="974"/>
    </location>
</feature>
<dbReference type="EMBL" id="BAAFST010000003">
    <property type="protein sequence ID" value="GAB1287688.1"/>
    <property type="molecule type" value="Genomic_DNA"/>
</dbReference>
<keyword evidence="2 4" id="KW-0175">Coiled coil</keyword>
<evidence type="ECO:0000256" key="2">
    <source>
        <dbReference type="ARBA" id="ARBA00023054"/>
    </source>
</evidence>
<feature type="compositionally biased region" description="Polar residues" evidence="5">
    <location>
        <begin position="1915"/>
        <end position="1924"/>
    </location>
</feature>
<keyword evidence="1 3" id="KW-0403">Intermediate filament</keyword>
<feature type="compositionally biased region" description="Basic and acidic residues" evidence="5">
    <location>
        <begin position="913"/>
        <end position="945"/>
    </location>
</feature>
<protein>
    <submittedName>
        <fullName evidence="7">Nestin</fullName>
    </submittedName>
</protein>
<evidence type="ECO:0000259" key="6">
    <source>
        <dbReference type="PROSITE" id="PS51842"/>
    </source>
</evidence>